<feature type="compositionally biased region" description="Low complexity" evidence="1">
    <location>
        <begin position="57"/>
        <end position="74"/>
    </location>
</feature>
<dbReference type="Proteomes" id="UP000835052">
    <property type="component" value="Unassembled WGS sequence"/>
</dbReference>
<proteinExistence type="predicted"/>
<feature type="region of interest" description="Disordered" evidence="1">
    <location>
        <begin position="47"/>
        <end position="129"/>
    </location>
</feature>
<name>A0A8S1GX18_9PELO</name>
<comment type="caution">
    <text evidence="2">The sequence shown here is derived from an EMBL/GenBank/DDBJ whole genome shotgun (WGS) entry which is preliminary data.</text>
</comment>
<dbReference type="OrthoDB" id="5872097at2759"/>
<keyword evidence="3" id="KW-1185">Reference proteome</keyword>
<dbReference type="EMBL" id="CAJGYM010000007">
    <property type="protein sequence ID" value="CAD6187939.1"/>
    <property type="molecule type" value="Genomic_DNA"/>
</dbReference>
<evidence type="ECO:0000313" key="3">
    <source>
        <dbReference type="Proteomes" id="UP000835052"/>
    </source>
</evidence>
<organism evidence="2 3">
    <name type="scientific">Caenorhabditis auriculariae</name>
    <dbReference type="NCBI Taxonomy" id="2777116"/>
    <lineage>
        <taxon>Eukaryota</taxon>
        <taxon>Metazoa</taxon>
        <taxon>Ecdysozoa</taxon>
        <taxon>Nematoda</taxon>
        <taxon>Chromadorea</taxon>
        <taxon>Rhabditida</taxon>
        <taxon>Rhabditina</taxon>
        <taxon>Rhabditomorpha</taxon>
        <taxon>Rhabditoidea</taxon>
        <taxon>Rhabditidae</taxon>
        <taxon>Peloderinae</taxon>
        <taxon>Caenorhabditis</taxon>
    </lineage>
</organism>
<feature type="compositionally biased region" description="Polar residues" evidence="1">
    <location>
        <begin position="105"/>
        <end position="129"/>
    </location>
</feature>
<evidence type="ECO:0000313" key="2">
    <source>
        <dbReference type="EMBL" id="CAD6187939.1"/>
    </source>
</evidence>
<sequence>MSYTPTQESYQSVLPSHVSSGWNDPPAFIPTSNSPNRLASMRQRPIDPSIMGGRPAMTTGYGQQMYGGNQQYGMPAQNQQVPQGMMGGSAQGFSQHASPAVYGAQTMSHQQPSTQQSHGTGTLPQLSRNSKPLFCNNNITLSRIPSQIILQ</sequence>
<dbReference type="AlphaFoldDB" id="A0A8S1GX18"/>
<reference evidence="2" key="1">
    <citation type="submission" date="2020-10" db="EMBL/GenBank/DDBJ databases">
        <authorList>
            <person name="Kikuchi T."/>
        </authorList>
    </citation>
    <scope>NUCLEOTIDE SEQUENCE</scope>
    <source>
        <strain evidence="2">NKZ352</strain>
    </source>
</reference>
<gene>
    <name evidence="2" type="ORF">CAUJ_LOCUS3858</name>
</gene>
<accession>A0A8S1GX18</accession>
<protein>
    <submittedName>
        <fullName evidence="2">Uncharacterized protein</fullName>
    </submittedName>
</protein>
<evidence type="ECO:0000256" key="1">
    <source>
        <dbReference type="SAM" id="MobiDB-lite"/>
    </source>
</evidence>